<comment type="caution">
    <text evidence="2">The sequence shown here is derived from an EMBL/GenBank/DDBJ whole genome shotgun (WGS) entry which is preliminary data.</text>
</comment>
<gene>
    <name evidence="2" type="ORF">BASA50_009586</name>
</gene>
<keyword evidence="3" id="KW-1185">Reference proteome</keyword>
<evidence type="ECO:0000313" key="3">
    <source>
        <dbReference type="Proteomes" id="UP001648503"/>
    </source>
</evidence>
<dbReference type="PANTHER" id="PTHR28037:SF1">
    <property type="entry name" value="ALCOHOL O-ACETYLTRANSFERASE 1-RELATED"/>
    <property type="match status" value="1"/>
</dbReference>
<evidence type="ECO:0008006" key="4">
    <source>
        <dbReference type="Google" id="ProtNLM"/>
    </source>
</evidence>
<dbReference type="InterPro" id="IPR052058">
    <property type="entry name" value="Alcohol_O-acetyltransferase"/>
</dbReference>
<dbReference type="EMBL" id="JAFCIX010000436">
    <property type="protein sequence ID" value="KAH6590173.1"/>
    <property type="molecule type" value="Genomic_DNA"/>
</dbReference>
<feature type="compositionally biased region" description="Polar residues" evidence="1">
    <location>
        <begin position="34"/>
        <end position="48"/>
    </location>
</feature>
<dbReference type="PANTHER" id="PTHR28037">
    <property type="entry name" value="ALCOHOL O-ACETYLTRANSFERASE 1-RELATED"/>
    <property type="match status" value="1"/>
</dbReference>
<name>A0ABQ8F0Z5_9FUNG</name>
<feature type="region of interest" description="Disordered" evidence="1">
    <location>
        <begin position="29"/>
        <end position="55"/>
    </location>
</feature>
<feature type="region of interest" description="Disordered" evidence="1">
    <location>
        <begin position="256"/>
        <end position="281"/>
    </location>
</feature>
<proteinExistence type="predicted"/>
<protein>
    <recommendedName>
        <fullName evidence="4">Condensation domain-containing protein</fullName>
    </recommendedName>
</protein>
<reference evidence="2 3" key="1">
    <citation type="submission" date="2021-02" db="EMBL/GenBank/DDBJ databases">
        <title>Variation within the Batrachochytrium salamandrivorans European outbreak.</title>
        <authorList>
            <person name="Kelly M."/>
            <person name="Pasmans F."/>
            <person name="Shea T.P."/>
            <person name="Munoz J.F."/>
            <person name="Carranza S."/>
            <person name="Cuomo C.A."/>
            <person name="Martel A."/>
        </authorList>
    </citation>
    <scope>NUCLEOTIDE SEQUENCE [LARGE SCALE GENOMIC DNA]</scope>
    <source>
        <strain evidence="2 3">AMFP18/2</strain>
    </source>
</reference>
<feature type="region of interest" description="Disordered" evidence="1">
    <location>
        <begin position="78"/>
        <end position="101"/>
    </location>
</feature>
<organism evidence="2 3">
    <name type="scientific">Batrachochytrium salamandrivorans</name>
    <dbReference type="NCBI Taxonomy" id="1357716"/>
    <lineage>
        <taxon>Eukaryota</taxon>
        <taxon>Fungi</taxon>
        <taxon>Fungi incertae sedis</taxon>
        <taxon>Chytridiomycota</taxon>
        <taxon>Chytridiomycota incertae sedis</taxon>
        <taxon>Chytridiomycetes</taxon>
        <taxon>Rhizophydiales</taxon>
        <taxon>Rhizophydiales incertae sedis</taxon>
        <taxon>Batrachochytrium</taxon>
    </lineage>
</organism>
<accession>A0ABQ8F0Z5</accession>
<sequence length="725" mass="79260">MSSALPLIENAPLLLNPITDTAVMDAEPCVPLNSDATHPQPKSQTTDKASLPLPATATPRINTTFLATQTTASMTTPPLAALDKAPPPPPTDTKAAPAKSGKPVNPNLVRLIFGAAGISKRKLKPLLPVNGLSIVERHFHHSSKGKHQVIMGVHGKLRLPPQAKHISENRMIDILRLAQAQHYRLSSYVDYETQTAHLLADKASDLQPPLRFVDYIDSTTWIQTLNEEINAIFDVHDKTKPLWRIAMTAPREWRGDGISLLPESSSEDASEGGDNTKSGAIPKLAREMPSFDIVFTFHHCIGDGLSMWAFARSFFELCQAEMLNAETLNLQDVLVNPVPPPLLDNLIKTNAFGVIPPATGLIRQHIGKGPTNRFKGLHLTNEIDLVTPSFSSPPDTSYATSPMYANGFERQRLESPHPGTIPEIVNISSLSLAPAISPSGRLSETVPASYSTTLSETPHTNLRLTLFNSTFVQDLRSAAKKNKTTVASVMIVVALAATRATFAQQSRHLGMKLPTHQGWVVTTSMRHLIPGSQLLNGADKQADPSTKVFGGYGGSISDPSMRLVPTDNLWERSCCVRKRIGSGLFTSMRRMKLANWCFRHPKVWQFLEKRADLGKLTRTFSVEMANLGAWDYDCAAPDVPEDDQRFRLDRFGGTLNSSFEGSRALFSLGAITIGSDMSVTVGYDQSAVSDAEADVFVSHFNSTLDLMRRSSGKILLSEMDVPKPI</sequence>
<evidence type="ECO:0000256" key="1">
    <source>
        <dbReference type="SAM" id="MobiDB-lite"/>
    </source>
</evidence>
<dbReference type="Proteomes" id="UP001648503">
    <property type="component" value="Unassembled WGS sequence"/>
</dbReference>
<evidence type="ECO:0000313" key="2">
    <source>
        <dbReference type="EMBL" id="KAH6590173.1"/>
    </source>
</evidence>